<sequence>MYIPPHPTLSEQELSARLAAWAAESNRFPWLSSQDLSEWFHIVEEACEDTNIASSQWADAAVVLISEPNLKSAVQDRREQHLKETGQSQWEWLDFKDDLRELIVNGIPPDTSTGTRNPSEEGNDSPQHLAERLSAWASQQNRYPWFSGSSKDLLEWFTIVEEAFEDNQLSHKEYTEAAIFFISGDLKPVMEERRLKYLEKSGDEFWSWDGFKEDITRVIDEAERIIAQEQSMPGGRLGKTKNAVSRFNQDHPYIAASANAGLVVGGAMIFVPALGLLALHAIGITLGGVAVTSVAAAMRSVAYGGATAGFYSVMEYIGAKKPKEETPKKPEDQPAPLANPPPYESMGEGTSTPVQYAVFKSKRRRQ</sequence>
<evidence type="ECO:0008006" key="5">
    <source>
        <dbReference type="Google" id="ProtNLM"/>
    </source>
</evidence>
<dbReference type="OrthoDB" id="3068660at2759"/>
<dbReference type="GeneID" id="6015792"/>
<keyword evidence="2" id="KW-0812">Transmembrane</keyword>
<dbReference type="EMBL" id="AACS02000001">
    <property type="protein sequence ID" value="EFI28552.1"/>
    <property type="molecule type" value="Genomic_DNA"/>
</dbReference>
<dbReference type="OMA" id="WADVAIF"/>
<dbReference type="AlphaFoldDB" id="D6RJN5"/>
<evidence type="ECO:0000256" key="2">
    <source>
        <dbReference type="SAM" id="Phobius"/>
    </source>
</evidence>
<dbReference type="RefSeq" id="XP_002912046.1">
    <property type="nucleotide sequence ID" value="XM_002912000.1"/>
</dbReference>
<accession>D6RJN5</accession>
<dbReference type="InParanoid" id="D6RJN5"/>
<feature type="region of interest" description="Disordered" evidence="1">
    <location>
        <begin position="322"/>
        <end position="366"/>
    </location>
</feature>
<gene>
    <name evidence="3" type="ORF">CC1G_13574</name>
</gene>
<evidence type="ECO:0000313" key="3">
    <source>
        <dbReference type="EMBL" id="EFI28552.1"/>
    </source>
</evidence>
<protein>
    <recommendedName>
        <fullName evidence="5">Transmembrane protein</fullName>
    </recommendedName>
</protein>
<dbReference type="HOGENOM" id="CLU_756529_0_0_1"/>
<keyword evidence="4" id="KW-1185">Reference proteome</keyword>
<dbReference type="VEuPathDB" id="FungiDB:CC1G_13574"/>
<evidence type="ECO:0000313" key="4">
    <source>
        <dbReference type="Proteomes" id="UP000001861"/>
    </source>
</evidence>
<name>D6RJN5_COPC7</name>
<proteinExistence type="predicted"/>
<feature type="region of interest" description="Disordered" evidence="1">
    <location>
        <begin position="106"/>
        <end position="127"/>
    </location>
</feature>
<organism evidence="3 4">
    <name type="scientific">Coprinopsis cinerea (strain Okayama-7 / 130 / ATCC MYA-4618 / FGSC 9003)</name>
    <name type="common">Inky cap fungus</name>
    <name type="synonym">Hormographiella aspergillata</name>
    <dbReference type="NCBI Taxonomy" id="240176"/>
    <lineage>
        <taxon>Eukaryota</taxon>
        <taxon>Fungi</taxon>
        <taxon>Dikarya</taxon>
        <taxon>Basidiomycota</taxon>
        <taxon>Agaricomycotina</taxon>
        <taxon>Agaricomycetes</taxon>
        <taxon>Agaricomycetidae</taxon>
        <taxon>Agaricales</taxon>
        <taxon>Agaricineae</taxon>
        <taxon>Psathyrellaceae</taxon>
        <taxon>Coprinopsis</taxon>
    </lineage>
</organism>
<feature type="transmembrane region" description="Helical" evidence="2">
    <location>
        <begin position="277"/>
        <end position="298"/>
    </location>
</feature>
<keyword evidence="2" id="KW-0472">Membrane</keyword>
<dbReference type="KEGG" id="cci:CC1G_13574"/>
<keyword evidence="2" id="KW-1133">Transmembrane helix</keyword>
<dbReference type="Proteomes" id="UP000001861">
    <property type="component" value="Unassembled WGS sequence"/>
</dbReference>
<comment type="caution">
    <text evidence="3">The sequence shown here is derived from an EMBL/GenBank/DDBJ whole genome shotgun (WGS) entry which is preliminary data.</text>
</comment>
<dbReference type="eggNOG" id="ENOG502SCCP">
    <property type="taxonomic scope" value="Eukaryota"/>
</dbReference>
<evidence type="ECO:0000256" key="1">
    <source>
        <dbReference type="SAM" id="MobiDB-lite"/>
    </source>
</evidence>
<feature type="compositionally biased region" description="Basic and acidic residues" evidence="1">
    <location>
        <begin position="322"/>
        <end position="332"/>
    </location>
</feature>
<reference evidence="3 4" key="1">
    <citation type="journal article" date="2010" name="Proc. Natl. Acad. Sci. U.S.A.">
        <title>Insights into evolution of multicellular fungi from the assembled chromosomes of the mushroom Coprinopsis cinerea (Coprinus cinereus).</title>
        <authorList>
            <person name="Stajich J.E."/>
            <person name="Wilke S.K."/>
            <person name="Ahren D."/>
            <person name="Au C.H."/>
            <person name="Birren B.W."/>
            <person name="Borodovsky M."/>
            <person name="Burns C."/>
            <person name="Canback B."/>
            <person name="Casselton L.A."/>
            <person name="Cheng C.K."/>
            <person name="Deng J."/>
            <person name="Dietrich F.S."/>
            <person name="Fargo D.C."/>
            <person name="Farman M.L."/>
            <person name="Gathman A.C."/>
            <person name="Goldberg J."/>
            <person name="Guigo R."/>
            <person name="Hoegger P.J."/>
            <person name="Hooker J.B."/>
            <person name="Huggins A."/>
            <person name="James T.Y."/>
            <person name="Kamada T."/>
            <person name="Kilaru S."/>
            <person name="Kodira C."/>
            <person name="Kues U."/>
            <person name="Kupfer D."/>
            <person name="Kwan H.S."/>
            <person name="Lomsadze A."/>
            <person name="Li W."/>
            <person name="Lilly W.W."/>
            <person name="Ma L.J."/>
            <person name="Mackey A.J."/>
            <person name="Manning G."/>
            <person name="Martin F."/>
            <person name="Muraguchi H."/>
            <person name="Natvig D.O."/>
            <person name="Palmerini H."/>
            <person name="Ramesh M.A."/>
            <person name="Rehmeyer C.J."/>
            <person name="Roe B.A."/>
            <person name="Shenoy N."/>
            <person name="Stanke M."/>
            <person name="Ter-Hovhannisyan V."/>
            <person name="Tunlid A."/>
            <person name="Velagapudi R."/>
            <person name="Vision T.J."/>
            <person name="Zeng Q."/>
            <person name="Zolan M.E."/>
            <person name="Pukkila P.J."/>
        </authorList>
    </citation>
    <scope>NUCLEOTIDE SEQUENCE [LARGE SCALE GENOMIC DNA]</scope>
    <source>
        <strain evidence="4">Okayama-7 / 130 / ATCC MYA-4618 / FGSC 9003</strain>
    </source>
</reference>